<dbReference type="Pfam" id="PF00462">
    <property type="entry name" value="Glutaredoxin"/>
    <property type="match status" value="1"/>
</dbReference>
<dbReference type="EMBL" id="JARGDH010000003">
    <property type="protein sequence ID" value="KAL0273325.1"/>
    <property type="molecule type" value="Genomic_DNA"/>
</dbReference>
<protein>
    <recommendedName>
        <fullName evidence="1">Glutaredoxin domain-containing protein</fullName>
    </recommendedName>
</protein>
<accession>A0AAW2HVQ2</accession>
<feature type="domain" description="Glutaredoxin" evidence="1">
    <location>
        <begin position="6"/>
        <end position="61"/>
    </location>
</feature>
<dbReference type="Pfam" id="PF23733">
    <property type="entry name" value="GRXCR1-2_C"/>
    <property type="match status" value="1"/>
</dbReference>
<dbReference type="PANTHER" id="PTHR46990">
    <property type="entry name" value="GLUTAREDOXIN DOMAIN-CONTAINING CYSTEINE-RICH PROTEIN 1"/>
    <property type="match status" value="1"/>
</dbReference>
<dbReference type="AlphaFoldDB" id="A0AAW2HVQ2"/>
<name>A0AAW2HVQ2_9NEOP</name>
<dbReference type="InterPro" id="IPR036249">
    <property type="entry name" value="Thioredoxin-like_sf"/>
</dbReference>
<evidence type="ECO:0000259" key="1">
    <source>
        <dbReference type="Pfam" id="PF00462"/>
    </source>
</evidence>
<sequence>MGIVRETYHKCLKVKQILRTLMVKFEERDVFMSTEAQEEIRERMKCDAILVPQVFVEGQHIGDAETIERLNESGELRRILKPYKSADACATCQVCGGYRLLPCSVCKGSKKSVHRNHFTAEFVALKCMNCDQVGLTKCYAC</sequence>
<proteinExistence type="predicted"/>
<gene>
    <name evidence="2" type="ORF">PYX00_006018</name>
</gene>
<dbReference type="InterPro" id="IPR002109">
    <property type="entry name" value="Glutaredoxin"/>
</dbReference>
<evidence type="ECO:0000313" key="2">
    <source>
        <dbReference type="EMBL" id="KAL0273325.1"/>
    </source>
</evidence>
<comment type="caution">
    <text evidence="2">The sequence shown here is derived from an EMBL/GenBank/DDBJ whole genome shotgun (WGS) entry which is preliminary data.</text>
</comment>
<dbReference type="InterPro" id="IPR042797">
    <property type="entry name" value="GRXCR1"/>
</dbReference>
<organism evidence="2">
    <name type="scientific">Menopon gallinae</name>
    <name type="common">poultry shaft louse</name>
    <dbReference type="NCBI Taxonomy" id="328185"/>
    <lineage>
        <taxon>Eukaryota</taxon>
        <taxon>Metazoa</taxon>
        <taxon>Ecdysozoa</taxon>
        <taxon>Arthropoda</taxon>
        <taxon>Hexapoda</taxon>
        <taxon>Insecta</taxon>
        <taxon>Pterygota</taxon>
        <taxon>Neoptera</taxon>
        <taxon>Paraneoptera</taxon>
        <taxon>Psocodea</taxon>
        <taxon>Troctomorpha</taxon>
        <taxon>Phthiraptera</taxon>
        <taxon>Amblycera</taxon>
        <taxon>Menoponidae</taxon>
        <taxon>Menopon</taxon>
    </lineage>
</organism>
<dbReference type="GO" id="GO:0007605">
    <property type="term" value="P:sensory perception of sound"/>
    <property type="evidence" value="ECO:0007669"/>
    <property type="project" value="InterPro"/>
</dbReference>
<dbReference type="Gene3D" id="3.40.30.10">
    <property type="entry name" value="Glutaredoxin"/>
    <property type="match status" value="1"/>
</dbReference>
<dbReference type="PROSITE" id="PS51354">
    <property type="entry name" value="GLUTAREDOXIN_2"/>
    <property type="match status" value="1"/>
</dbReference>
<dbReference type="PANTHER" id="PTHR46990:SF1">
    <property type="entry name" value="GLUTAREDOXIN DOMAIN-CONTAINING CYSTEINE-RICH PROTEIN 1"/>
    <property type="match status" value="1"/>
</dbReference>
<reference evidence="2" key="1">
    <citation type="journal article" date="2024" name="Gigascience">
        <title>Chromosome-level genome of the poultry shaft louse Menopon gallinae provides insight into the host-switching and adaptive evolution of parasitic lice.</title>
        <authorList>
            <person name="Xu Y."/>
            <person name="Ma L."/>
            <person name="Liu S."/>
            <person name="Liang Y."/>
            <person name="Liu Q."/>
            <person name="He Z."/>
            <person name="Tian L."/>
            <person name="Duan Y."/>
            <person name="Cai W."/>
            <person name="Li H."/>
            <person name="Song F."/>
        </authorList>
    </citation>
    <scope>NUCLEOTIDE SEQUENCE</scope>
    <source>
        <strain evidence="2">Cailab_2023a</strain>
    </source>
</reference>
<dbReference type="SUPFAM" id="SSF52833">
    <property type="entry name" value="Thioredoxin-like"/>
    <property type="match status" value="1"/>
</dbReference>